<dbReference type="Pfam" id="PF00385">
    <property type="entry name" value="Chromo"/>
    <property type="match status" value="1"/>
</dbReference>
<comment type="subcellular location">
    <subcellularLocation>
        <location evidence="1">Nucleus</location>
    </subcellularLocation>
</comment>
<dbReference type="InterPro" id="IPR016197">
    <property type="entry name" value="Chromo-like_dom_sf"/>
</dbReference>
<keyword evidence="6" id="KW-1185">Reference proteome</keyword>
<dbReference type="InterPro" id="IPR000953">
    <property type="entry name" value="Chromo/chromo_shadow_dom"/>
</dbReference>
<gene>
    <name evidence="5" type="ORF">QR680_000596</name>
</gene>
<dbReference type="PROSITE" id="PS50013">
    <property type="entry name" value="CHROMO_2"/>
    <property type="match status" value="1"/>
</dbReference>
<organism evidence="5 6">
    <name type="scientific">Steinernema hermaphroditum</name>
    <dbReference type="NCBI Taxonomy" id="289476"/>
    <lineage>
        <taxon>Eukaryota</taxon>
        <taxon>Metazoa</taxon>
        <taxon>Ecdysozoa</taxon>
        <taxon>Nematoda</taxon>
        <taxon>Chromadorea</taxon>
        <taxon>Rhabditida</taxon>
        <taxon>Tylenchina</taxon>
        <taxon>Panagrolaimomorpha</taxon>
        <taxon>Strongyloidoidea</taxon>
        <taxon>Steinernematidae</taxon>
        <taxon>Steinernema</taxon>
    </lineage>
</organism>
<dbReference type="AlphaFoldDB" id="A0AA39LED5"/>
<dbReference type="SUPFAM" id="SSF54160">
    <property type="entry name" value="Chromo domain-like"/>
    <property type="match status" value="1"/>
</dbReference>
<evidence type="ECO:0000256" key="3">
    <source>
        <dbReference type="SAM" id="MobiDB-lite"/>
    </source>
</evidence>
<feature type="domain" description="Chromo" evidence="4">
    <location>
        <begin position="39"/>
        <end position="83"/>
    </location>
</feature>
<evidence type="ECO:0000313" key="6">
    <source>
        <dbReference type="Proteomes" id="UP001175271"/>
    </source>
</evidence>
<evidence type="ECO:0000256" key="1">
    <source>
        <dbReference type="ARBA" id="ARBA00004123"/>
    </source>
</evidence>
<comment type="caution">
    <text evidence="5">The sequence shown here is derived from an EMBL/GenBank/DDBJ whole genome shotgun (WGS) entry which is preliminary data.</text>
</comment>
<evidence type="ECO:0000313" key="5">
    <source>
        <dbReference type="EMBL" id="KAK0394157.1"/>
    </source>
</evidence>
<name>A0AA39LED5_9BILA</name>
<feature type="region of interest" description="Disordered" evidence="3">
    <location>
        <begin position="1"/>
        <end position="34"/>
    </location>
</feature>
<keyword evidence="2" id="KW-0539">Nucleus</keyword>
<evidence type="ECO:0000259" key="4">
    <source>
        <dbReference type="PROSITE" id="PS50013"/>
    </source>
</evidence>
<dbReference type="InterPro" id="IPR051219">
    <property type="entry name" value="Heterochromatin_chromo-domain"/>
</dbReference>
<proteinExistence type="predicted"/>
<evidence type="ECO:0000256" key="2">
    <source>
        <dbReference type="ARBA" id="ARBA00023242"/>
    </source>
</evidence>
<dbReference type="CDD" id="cd00024">
    <property type="entry name" value="CD_CSD"/>
    <property type="match status" value="1"/>
</dbReference>
<reference evidence="5" key="1">
    <citation type="submission" date="2023-06" db="EMBL/GenBank/DDBJ databases">
        <title>Genomic analysis of the entomopathogenic nematode Steinernema hermaphroditum.</title>
        <authorList>
            <person name="Schwarz E.M."/>
            <person name="Heppert J.K."/>
            <person name="Baniya A."/>
            <person name="Schwartz H.T."/>
            <person name="Tan C.-H."/>
            <person name="Antoshechkin I."/>
            <person name="Sternberg P.W."/>
            <person name="Goodrich-Blair H."/>
            <person name="Dillman A.R."/>
        </authorList>
    </citation>
    <scope>NUCLEOTIDE SEQUENCE</scope>
    <source>
        <strain evidence="5">PS9179</strain>
        <tissue evidence="5">Whole animal</tissue>
    </source>
</reference>
<dbReference type="Proteomes" id="UP001175271">
    <property type="component" value="Unassembled WGS sequence"/>
</dbReference>
<accession>A0AA39LED5</accession>
<dbReference type="GO" id="GO:0005634">
    <property type="term" value="C:nucleus"/>
    <property type="evidence" value="ECO:0007669"/>
    <property type="project" value="UniProtKB-SubCell"/>
</dbReference>
<dbReference type="SMART" id="SM00298">
    <property type="entry name" value="CHROMO"/>
    <property type="match status" value="1"/>
</dbReference>
<dbReference type="PANTHER" id="PTHR22812">
    <property type="entry name" value="CHROMOBOX PROTEIN"/>
    <property type="match status" value="1"/>
</dbReference>
<dbReference type="InterPro" id="IPR023780">
    <property type="entry name" value="Chromo_domain"/>
</dbReference>
<sequence length="156" mass="18462">MPRPMKRIRMNSAGEAIVPSNAKKAKTVPKKPAKEEDVYQVERIIDSRRRGKSQQFLVKWVGYTEPTWEPRANILDYNLIKEYDLFKRWDTSTKKLGKQTKLDKNKKIEKIVSVRNENGVKKLLVKFEESSEYEVHEAEKVFKKHPNLREETEEDE</sequence>
<dbReference type="Gene3D" id="2.40.50.40">
    <property type="match status" value="1"/>
</dbReference>
<dbReference type="EMBL" id="JAUCMV010000005">
    <property type="protein sequence ID" value="KAK0394157.1"/>
    <property type="molecule type" value="Genomic_DNA"/>
</dbReference>
<protein>
    <recommendedName>
        <fullName evidence="4">Chromo domain-containing protein</fullName>
    </recommendedName>
</protein>